<dbReference type="PROSITE" id="PS51257">
    <property type="entry name" value="PROKAR_LIPOPROTEIN"/>
    <property type="match status" value="1"/>
</dbReference>
<accession>A0ABU7S442</accession>
<dbReference type="Proteomes" id="UP001332243">
    <property type="component" value="Unassembled WGS sequence"/>
</dbReference>
<evidence type="ECO:0000313" key="4">
    <source>
        <dbReference type="Proteomes" id="UP001332243"/>
    </source>
</evidence>
<keyword evidence="4" id="KW-1185">Reference proteome</keyword>
<sequence>MEYAAHRTRSGAWRRTALVAVLLTAGCTGPQPTPVVPPSPPGSVPPSPGSVTPSPRVPGPPYDPEALFPVLTAIAGEHGTVPPPEVMTDEQELDGHGHNPCGLLTAEERPGEPFAPPTPVFTGLIEVNPTGAFQGVDGPTTVVEIEVTGFASDGIVEEVMERAGRARCATDFTVTYTPMPARRAVGTVRLGEVQARLSTGTVRRVPADQNISLVPGEARLVFAHGPLLISVDVLTFRPDSTGPKVTGLARKTAVDLATELLRAVGGGD</sequence>
<dbReference type="EMBL" id="JAZGQK010000041">
    <property type="protein sequence ID" value="MEE6263637.1"/>
    <property type="molecule type" value="Genomic_DNA"/>
</dbReference>
<feature type="region of interest" description="Disordered" evidence="1">
    <location>
        <begin position="29"/>
        <end position="59"/>
    </location>
</feature>
<feature type="compositionally biased region" description="Pro residues" evidence="1">
    <location>
        <begin position="31"/>
        <end position="48"/>
    </location>
</feature>
<evidence type="ECO:0008006" key="5">
    <source>
        <dbReference type="Google" id="ProtNLM"/>
    </source>
</evidence>
<organism evidence="2 4">
    <name type="scientific">Plantactinospora sonchi</name>
    <dbReference type="NCBI Taxonomy" id="1544735"/>
    <lineage>
        <taxon>Bacteria</taxon>
        <taxon>Bacillati</taxon>
        <taxon>Actinomycetota</taxon>
        <taxon>Actinomycetes</taxon>
        <taxon>Micromonosporales</taxon>
        <taxon>Micromonosporaceae</taxon>
        <taxon>Plantactinospora</taxon>
    </lineage>
</organism>
<comment type="caution">
    <text evidence="2">The sequence shown here is derived from an EMBL/GenBank/DDBJ whole genome shotgun (WGS) entry which is preliminary data.</text>
</comment>
<evidence type="ECO:0000313" key="2">
    <source>
        <dbReference type="EMBL" id="MEE6263465.1"/>
    </source>
</evidence>
<reference evidence="2 4" key="1">
    <citation type="submission" date="2024-01" db="EMBL/GenBank/DDBJ databases">
        <title>Genome insights into Plantactinospora sonchi sp. nov.</title>
        <authorList>
            <person name="Wang L."/>
        </authorList>
    </citation>
    <scope>NUCLEOTIDE SEQUENCE [LARGE SCALE GENOMIC DNA]</scope>
    <source>
        <strain evidence="2 4">NEAU-QY2</strain>
    </source>
</reference>
<evidence type="ECO:0000256" key="1">
    <source>
        <dbReference type="SAM" id="MobiDB-lite"/>
    </source>
</evidence>
<name>A0ABU7S442_9ACTN</name>
<dbReference type="EMBL" id="JAZGQK010000037">
    <property type="protein sequence ID" value="MEE6263465.1"/>
    <property type="molecule type" value="Genomic_DNA"/>
</dbReference>
<gene>
    <name evidence="2" type="ORF">V1633_33810</name>
    <name evidence="3" type="ORF">V1633_34715</name>
</gene>
<evidence type="ECO:0000313" key="3">
    <source>
        <dbReference type="EMBL" id="MEE6263637.1"/>
    </source>
</evidence>
<dbReference type="RefSeq" id="WP_331218362.1">
    <property type="nucleotide sequence ID" value="NZ_JAZGQK010000037.1"/>
</dbReference>
<proteinExistence type="predicted"/>
<protein>
    <recommendedName>
        <fullName evidence="5">DUF5642 domain-containing protein</fullName>
    </recommendedName>
</protein>